<evidence type="ECO:0000256" key="2">
    <source>
        <dbReference type="SAM" id="SignalP"/>
    </source>
</evidence>
<dbReference type="HOGENOM" id="CLU_415466_0_0_10"/>
<dbReference type="SUPFAM" id="SSF48208">
    <property type="entry name" value="Six-hairpin glycosidases"/>
    <property type="match status" value="1"/>
</dbReference>
<evidence type="ECO:0000313" key="6">
    <source>
        <dbReference type="Proteomes" id="UP000006008"/>
    </source>
</evidence>
<evidence type="ECO:0000256" key="1">
    <source>
        <dbReference type="SAM" id="MobiDB-lite"/>
    </source>
</evidence>
<dbReference type="GO" id="GO:0005975">
    <property type="term" value="P:carbohydrate metabolic process"/>
    <property type="evidence" value="ECO:0007669"/>
    <property type="project" value="InterPro"/>
</dbReference>
<feature type="region of interest" description="Disordered" evidence="1">
    <location>
        <begin position="21"/>
        <end position="69"/>
    </location>
</feature>
<dbReference type="eggNOG" id="COG3408">
    <property type="taxonomic scope" value="Bacteria"/>
</dbReference>
<keyword evidence="6" id="KW-1185">Reference proteome</keyword>
<feature type="domain" description="Alpha-L-rhamnosidase six-hairpin glycosidase" evidence="3">
    <location>
        <begin position="327"/>
        <end position="647"/>
    </location>
</feature>
<organism evidence="5 6">
    <name type="scientific">Alistipes indistinctus YIT 12060</name>
    <dbReference type="NCBI Taxonomy" id="742725"/>
    <lineage>
        <taxon>Bacteria</taxon>
        <taxon>Pseudomonadati</taxon>
        <taxon>Bacteroidota</taxon>
        <taxon>Bacteroidia</taxon>
        <taxon>Bacteroidales</taxon>
        <taxon>Rikenellaceae</taxon>
        <taxon>Alistipes</taxon>
    </lineage>
</organism>
<feature type="chain" id="PRO_5003477859" description="Alpha-L-rhamnosidase six-hairpin glycosidase domain-containing protein" evidence="2">
    <location>
        <begin position="27"/>
        <end position="724"/>
    </location>
</feature>
<accession>G5H6E3</accession>
<dbReference type="InterPro" id="IPR012341">
    <property type="entry name" value="6hp_glycosidase-like_sf"/>
</dbReference>
<feature type="signal peptide" evidence="2">
    <location>
        <begin position="1"/>
        <end position="26"/>
    </location>
</feature>
<dbReference type="RefSeq" id="WP_009133309.1">
    <property type="nucleotide sequence ID" value="NZ_CP102250.1"/>
</dbReference>
<sequence length="724" mass="81173">MINRSRLAALTAVLLLGASASSPVSATGTRTTDLPGTAGSADVGNSRRPENRPAAGVDPLYSRTAPAPAPDTLPGSPWLYADTELEAWRLHLMRQRVKEARLRVRYPGNYYEPSNRAYFRIPASVDAHYPRWVSLNAYGNVRVMMDGQTIYTGAASTSPHKFKLSAPGTLMVALTTEQEPPALWVEKGEFATGNPLWQASADSLSWSYPCAYPRHKDGTLPHRFETPTVRLQPAFQNDTLYDFGRELFGFIVLKADSKPQFFAGESILEAVDTAARPREQSFDLEAAGKGLWRSVTPVAFRYAYLPDGASVQTVACDAYAHPARYRGDFHSADTLLNDIWFKSAYTLRLCMHEFLMDGIKRDRLPWAGDLAMSMMVNAYTFADREIVRRTIAMLGREGIAQTDINDIADYSLWWLIAQDRYQLFFSDRLHLQREWPRIKKALNVLESRCDQNGILTDSIRWLFIDWVDVEKENALQVLWWWAQQSAVSLAERMGDKPLAAYWQKKSDALKSVLLARGYDPVRQAWRGKPDGESKPNRHANFLAVISGLATPSQYPGILNILGDTTVTAVGTPYMAGFEYMALSRMRAPERMLKQMKEYWGGMIAQGATSFWEGYDANEDEVKQYGFYGRPFGKSLCHAWSSGPAALIPSELLGIRPLSDGWATFEIDPQVPASMQPLEATIPTPYGDIRVWLRDNQLKVEVPQGSTAKFRGKSYTSAVPLEVRL</sequence>
<dbReference type="Gene3D" id="1.50.10.10">
    <property type="match status" value="1"/>
</dbReference>
<evidence type="ECO:0000259" key="3">
    <source>
        <dbReference type="Pfam" id="PF17389"/>
    </source>
</evidence>
<evidence type="ECO:0008006" key="7">
    <source>
        <dbReference type="Google" id="ProtNLM"/>
    </source>
</evidence>
<dbReference type="Gene3D" id="2.60.120.260">
    <property type="entry name" value="Galactose-binding domain-like"/>
    <property type="match status" value="1"/>
</dbReference>
<dbReference type="PANTHER" id="PTHR34987">
    <property type="entry name" value="C, PUTATIVE (AFU_ORTHOLOGUE AFUA_3G02880)-RELATED"/>
    <property type="match status" value="1"/>
</dbReference>
<dbReference type="PATRIC" id="fig|742725.3.peg.551"/>
<dbReference type="STRING" id="742725.HMPREF9450_00503"/>
<keyword evidence="2" id="KW-0732">Signal</keyword>
<dbReference type="AlphaFoldDB" id="G5H6E3"/>
<dbReference type="PANTHER" id="PTHR34987:SF6">
    <property type="entry name" value="ALPHA-L-RHAMNOSIDASE SIX-HAIRPIN GLYCOSIDASE DOMAIN-CONTAINING PROTEIN"/>
    <property type="match status" value="1"/>
</dbReference>
<dbReference type="InterPro" id="IPR035396">
    <property type="entry name" value="Bac_rhamnosid6H"/>
</dbReference>
<dbReference type="OrthoDB" id="9815108at2"/>
<dbReference type="Pfam" id="PF17390">
    <property type="entry name" value="Bac_rhamnosid_C"/>
    <property type="match status" value="1"/>
</dbReference>
<proteinExistence type="predicted"/>
<dbReference type="EMBL" id="ADLD01000004">
    <property type="protein sequence ID" value="EHB93237.1"/>
    <property type="molecule type" value="Genomic_DNA"/>
</dbReference>
<feature type="domain" description="Alpha-L-rhamnosidase C-terminal" evidence="4">
    <location>
        <begin position="653"/>
        <end position="708"/>
    </location>
</feature>
<name>G5H6E3_9BACT</name>
<dbReference type="InterPro" id="IPR035398">
    <property type="entry name" value="Bac_rhamnosid_C"/>
</dbReference>
<dbReference type="Gene3D" id="2.60.420.10">
    <property type="entry name" value="Maltose phosphorylase, domain 3"/>
    <property type="match status" value="1"/>
</dbReference>
<evidence type="ECO:0000313" key="5">
    <source>
        <dbReference type="EMBL" id="EHB93237.1"/>
    </source>
</evidence>
<comment type="caution">
    <text evidence="5">The sequence shown here is derived from an EMBL/GenBank/DDBJ whole genome shotgun (WGS) entry which is preliminary data.</text>
</comment>
<dbReference type="GeneID" id="92816922"/>
<gene>
    <name evidence="5" type="ORF">HMPREF9450_00503</name>
</gene>
<dbReference type="InterPro" id="IPR008928">
    <property type="entry name" value="6-hairpin_glycosidase_sf"/>
</dbReference>
<reference evidence="5 6" key="1">
    <citation type="submission" date="2011-08" db="EMBL/GenBank/DDBJ databases">
        <title>The Genome Sequence of Alistipes indistinctus YIT 12060.</title>
        <authorList>
            <consortium name="The Broad Institute Genome Sequencing Platform"/>
            <person name="Earl A."/>
            <person name="Ward D."/>
            <person name="Feldgarden M."/>
            <person name="Gevers D."/>
            <person name="Morotomi M."/>
            <person name="Young S.K."/>
            <person name="Zeng Q."/>
            <person name="Gargeya S."/>
            <person name="Fitzgerald M."/>
            <person name="Haas B."/>
            <person name="Abouelleil A."/>
            <person name="Alvarado L."/>
            <person name="Arachchi H.M."/>
            <person name="Berlin A."/>
            <person name="Brown A."/>
            <person name="Chapman S.B."/>
            <person name="Chen Z."/>
            <person name="Dunbar C."/>
            <person name="Freedman E."/>
            <person name="Gearin G."/>
            <person name="Gellesch M."/>
            <person name="Goldberg J."/>
            <person name="Griggs A."/>
            <person name="Gujja S."/>
            <person name="Heiman D."/>
            <person name="Howarth C."/>
            <person name="Larson L."/>
            <person name="Lui A."/>
            <person name="MacDonald P.J.P."/>
            <person name="Montmayeur A."/>
            <person name="Murphy C."/>
            <person name="Neiman D."/>
            <person name="Pearson M."/>
            <person name="Priest M."/>
            <person name="Roberts A."/>
            <person name="Saif S."/>
            <person name="Shea T."/>
            <person name="Shenoy N."/>
            <person name="Sisk P."/>
            <person name="Stolte C."/>
            <person name="Sykes S."/>
            <person name="Wortman J."/>
            <person name="Nusbaum C."/>
            <person name="Birren B."/>
        </authorList>
    </citation>
    <scope>NUCLEOTIDE SEQUENCE [LARGE SCALE GENOMIC DNA]</scope>
    <source>
        <strain evidence="5 6">YIT 12060</strain>
    </source>
</reference>
<dbReference type="Proteomes" id="UP000006008">
    <property type="component" value="Unassembled WGS sequence"/>
</dbReference>
<evidence type="ECO:0000259" key="4">
    <source>
        <dbReference type="Pfam" id="PF17390"/>
    </source>
</evidence>
<protein>
    <recommendedName>
        <fullName evidence="7">Alpha-L-rhamnosidase six-hairpin glycosidase domain-containing protein</fullName>
    </recommendedName>
</protein>
<dbReference type="Pfam" id="PF17389">
    <property type="entry name" value="Bac_rhamnosid6H"/>
    <property type="match status" value="1"/>
</dbReference>